<sequence length="127" mass="14793">MKPKKSFPVTVTALGDGGYEIQFTFFYKNKCQQKIIDVEKTSDPKKFKTSQDMMVTMEEMPVKGHRIFYIEHQVFGMTVRIAKLISRKPEDNPEAMREFKKFMKSKKLPVEYMVVPKQLTASQVCIS</sequence>
<evidence type="ECO:0000313" key="6">
    <source>
        <dbReference type="Proteomes" id="UP000515203"/>
    </source>
</evidence>
<gene>
    <name evidence="7" type="primary">LOC111812415</name>
</gene>
<evidence type="ECO:0000256" key="3">
    <source>
        <dbReference type="ARBA" id="ARBA00022525"/>
    </source>
</evidence>
<dbReference type="PANTHER" id="PTHR11430">
    <property type="entry name" value="LIPOCALIN"/>
    <property type="match status" value="1"/>
</dbReference>
<evidence type="ECO:0000313" key="7">
    <source>
        <dbReference type="RefSeq" id="XP_023556227.1"/>
    </source>
</evidence>
<dbReference type="InterPro" id="IPR012674">
    <property type="entry name" value="Calycin"/>
</dbReference>
<dbReference type="SUPFAM" id="SSF50814">
    <property type="entry name" value="Lipocalins"/>
    <property type="match status" value="1"/>
</dbReference>
<name>A0A6P6D7Z6_OCTDE</name>
<protein>
    <submittedName>
        <fullName evidence="7">Odorant-binding protein 2b-like isoform X1</fullName>
    </submittedName>
</protein>
<dbReference type="OrthoDB" id="9621919at2759"/>
<evidence type="ECO:0000256" key="2">
    <source>
        <dbReference type="ARBA" id="ARBA00006889"/>
    </source>
</evidence>
<keyword evidence="3" id="KW-0964">Secreted</keyword>
<keyword evidence="6" id="KW-1185">Reference proteome</keyword>
<dbReference type="GO" id="GO:0036094">
    <property type="term" value="F:small molecule binding"/>
    <property type="evidence" value="ECO:0007669"/>
    <property type="project" value="InterPro"/>
</dbReference>
<dbReference type="InterPro" id="IPR000566">
    <property type="entry name" value="Lipocln_cytosolic_FA-bd_dom"/>
</dbReference>
<dbReference type="PANTHER" id="PTHR11430:SF129">
    <property type="entry name" value="ODORANT-BINDING PROTEIN 2A-RELATED"/>
    <property type="match status" value="1"/>
</dbReference>
<comment type="subcellular location">
    <subcellularLocation>
        <location evidence="1">Secreted</location>
    </subcellularLocation>
</comment>
<proteinExistence type="inferred from homology"/>
<evidence type="ECO:0000259" key="5">
    <source>
        <dbReference type="Pfam" id="PF00061"/>
    </source>
</evidence>
<dbReference type="InParanoid" id="A0A6P6D7Z6"/>
<reference evidence="7" key="1">
    <citation type="submission" date="2025-08" db="UniProtKB">
        <authorList>
            <consortium name="RefSeq"/>
        </authorList>
    </citation>
    <scope>IDENTIFICATION</scope>
</reference>
<dbReference type="Pfam" id="PF00061">
    <property type="entry name" value="Lipocalin"/>
    <property type="match status" value="1"/>
</dbReference>
<feature type="domain" description="Lipocalin/cytosolic fatty-acid binding" evidence="5">
    <location>
        <begin position="1"/>
        <end position="118"/>
    </location>
</feature>
<accession>A0A6P6D7Z6</accession>
<dbReference type="AlphaFoldDB" id="A0A6P6D7Z6"/>
<comment type="similarity">
    <text evidence="2">Belongs to the calycin superfamily. Lipocalin family.</text>
</comment>
<dbReference type="RefSeq" id="XP_023556227.1">
    <property type="nucleotide sequence ID" value="XM_023700459.1"/>
</dbReference>
<evidence type="ECO:0000256" key="4">
    <source>
        <dbReference type="ARBA" id="ARBA00022729"/>
    </source>
</evidence>
<organism evidence="6 7">
    <name type="scientific">Octodon degus</name>
    <name type="common">Degu</name>
    <name type="synonym">Sciurus degus</name>
    <dbReference type="NCBI Taxonomy" id="10160"/>
    <lineage>
        <taxon>Eukaryota</taxon>
        <taxon>Metazoa</taxon>
        <taxon>Chordata</taxon>
        <taxon>Craniata</taxon>
        <taxon>Vertebrata</taxon>
        <taxon>Euteleostomi</taxon>
        <taxon>Mammalia</taxon>
        <taxon>Eutheria</taxon>
        <taxon>Euarchontoglires</taxon>
        <taxon>Glires</taxon>
        <taxon>Rodentia</taxon>
        <taxon>Hystricomorpha</taxon>
        <taxon>Octodontidae</taxon>
        <taxon>Octodon</taxon>
    </lineage>
</organism>
<evidence type="ECO:0000256" key="1">
    <source>
        <dbReference type="ARBA" id="ARBA00004613"/>
    </source>
</evidence>
<keyword evidence="4" id="KW-0732">Signal</keyword>
<dbReference type="Gene3D" id="2.40.128.20">
    <property type="match status" value="1"/>
</dbReference>
<dbReference type="Proteomes" id="UP000515203">
    <property type="component" value="Unplaced"/>
</dbReference>
<dbReference type="InterPro" id="IPR002345">
    <property type="entry name" value="Lipocalin"/>
</dbReference>
<dbReference type="GO" id="GO:0005615">
    <property type="term" value="C:extracellular space"/>
    <property type="evidence" value="ECO:0007669"/>
    <property type="project" value="TreeGrafter"/>
</dbReference>
<dbReference type="GeneID" id="111812415"/>
<dbReference type="InterPro" id="IPR002450">
    <property type="entry name" value="von_Ebner_gland"/>
</dbReference>
<dbReference type="PRINTS" id="PR01175">
    <property type="entry name" value="VNEBNERGLAND"/>
</dbReference>